<evidence type="ECO:0000259" key="2">
    <source>
        <dbReference type="Pfam" id="PF13547"/>
    </source>
</evidence>
<dbReference type="RefSeq" id="WP_198882310.1">
    <property type="nucleotide sequence ID" value="NZ_JAEKJA010000009.1"/>
</dbReference>
<dbReference type="Proteomes" id="UP000609531">
    <property type="component" value="Unassembled WGS sequence"/>
</dbReference>
<protein>
    <submittedName>
        <fullName evidence="3">Glycoside hydrolase TIM-barrel-like domain-containing protein</fullName>
    </submittedName>
</protein>
<feature type="region of interest" description="Disordered" evidence="1">
    <location>
        <begin position="653"/>
        <end position="728"/>
    </location>
</feature>
<reference evidence="3" key="1">
    <citation type="submission" date="2020-12" db="EMBL/GenBank/DDBJ databases">
        <title>Bacterial taxonomy.</title>
        <authorList>
            <person name="Pan X."/>
        </authorList>
    </citation>
    <scope>NUCLEOTIDE SEQUENCE</scope>
    <source>
        <strain evidence="3">B2012</strain>
    </source>
</reference>
<accession>A0A934IGR8</accession>
<keyword evidence="3" id="KW-0378">Hydrolase</keyword>
<feature type="compositionally biased region" description="Basic residues" evidence="1">
    <location>
        <begin position="666"/>
        <end position="682"/>
    </location>
</feature>
<sequence>MATLVLTSVAGALTAGSTGFGALPVNAGAAVAGRLVDSMLFGGGRDGQHVEGPRLNSLHLTGSSEGSPIARAYGTVRLGGTIFWGTDFEEVTTTETTGGGKGIGGAPSSTSTTYTYFANFAVGICEGPIAYVNRVWADGKELDLTDVVVRFHLGGEHQAPDSLITAVEGADGAPAYRGTSYAVFERLPLETFGNRIPQLSFEVMRTVPGALADTVRGVTLIPGATEWGYEPGIVEQSYGDSEGRVTSTAVENRHLPVEKSDLMVALDHLAFTLPNVETVLLVVAWFGDDLRAGSCTVRPKVENREKRTAPEDWSAAGLTRDTAELVTTLDGTIVAYGGSPSDASVVRCIRELKDHGYRVVLYPFMMMDVPADNTLPDPYSDHASGNGQSAYPWRGRITVSPAPGRAGTVDKTAAAESQVAAFLGTAAPGDFAADGDGVAYSGPAEWRYRRFVLHMAALARAAGGVDAFTVGSEMIGLTTSRSATSTFPFVDGLVDLAADVKGMLGTGTLVSYAADWSEYHSYRPADGTGDIYFHLDPLWASDAVDFIGIDNYLPLADWREGEDHLDYDPAGGAATTYDLAYLKGNVEGGENFDWYYASPADRAAQLRTPITDGVHNEPWVWRQKDMRGWWSNDHHPRWDGVRRSATAWAPKSKPIWPRTATCGRGTRARTRRSRSTRRRGATRRTGAVGTGCPPAPAASTSRTSSRTSPRPTAARAPSTTPTACATAS</sequence>
<proteinExistence type="predicted"/>
<comment type="caution">
    <text evidence="3">The sequence shown here is derived from an EMBL/GenBank/DDBJ whole genome shotgun (WGS) entry which is preliminary data.</text>
</comment>
<gene>
    <name evidence="3" type="ORF">JCR33_11925</name>
</gene>
<evidence type="ECO:0000313" key="4">
    <source>
        <dbReference type="Proteomes" id="UP000609531"/>
    </source>
</evidence>
<dbReference type="GO" id="GO:0016787">
    <property type="term" value="F:hydrolase activity"/>
    <property type="evidence" value="ECO:0007669"/>
    <property type="project" value="UniProtKB-KW"/>
</dbReference>
<dbReference type="AlphaFoldDB" id="A0A934IGR8"/>
<dbReference type="Gene3D" id="3.20.20.80">
    <property type="entry name" value="Glycosidases"/>
    <property type="match status" value="1"/>
</dbReference>
<organism evidence="3 4">
    <name type="scientific">Acuticoccus mangrovi</name>
    <dbReference type="NCBI Taxonomy" id="2796142"/>
    <lineage>
        <taxon>Bacteria</taxon>
        <taxon>Pseudomonadati</taxon>
        <taxon>Pseudomonadota</taxon>
        <taxon>Alphaproteobacteria</taxon>
        <taxon>Hyphomicrobiales</taxon>
        <taxon>Amorphaceae</taxon>
        <taxon>Acuticoccus</taxon>
    </lineage>
</organism>
<name>A0A934IGR8_9HYPH</name>
<dbReference type="Pfam" id="PF13547">
    <property type="entry name" value="GTA_TIM"/>
    <property type="match status" value="1"/>
</dbReference>
<feature type="compositionally biased region" description="Low complexity" evidence="1">
    <location>
        <begin position="683"/>
        <end position="728"/>
    </location>
</feature>
<evidence type="ECO:0000256" key="1">
    <source>
        <dbReference type="SAM" id="MobiDB-lite"/>
    </source>
</evidence>
<feature type="domain" description="GTA TIM-barrel-like" evidence="2">
    <location>
        <begin position="446"/>
        <end position="662"/>
    </location>
</feature>
<dbReference type="EMBL" id="JAEKJA010000009">
    <property type="protein sequence ID" value="MBJ3776404.1"/>
    <property type="molecule type" value="Genomic_DNA"/>
</dbReference>
<evidence type="ECO:0000313" key="3">
    <source>
        <dbReference type="EMBL" id="MBJ3776404.1"/>
    </source>
</evidence>
<keyword evidence="4" id="KW-1185">Reference proteome</keyword>
<dbReference type="CDD" id="cd19607">
    <property type="entry name" value="GTA_TIM-barrel-like"/>
    <property type="match status" value="1"/>
</dbReference>
<dbReference type="InterPro" id="IPR025195">
    <property type="entry name" value="GTA_TIM_dom"/>
</dbReference>